<accession>A0AA36PN94</accession>
<organism evidence="2 3">
    <name type="scientific">Yersinia mollaretii</name>
    <dbReference type="NCBI Taxonomy" id="33060"/>
    <lineage>
        <taxon>Bacteria</taxon>
        <taxon>Pseudomonadati</taxon>
        <taxon>Pseudomonadota</taxon>
        <taxon>Gammaproteobacteria</taxon>
        <taxon>Enterobacterales</taxon>
        <taxon>Yersiniaceae</taxon>
        <taxon>Yersinia</taxon>
    </lineage>
</organism>
<dbReference type="EMBL" id="CQBM01000011">
    <property type="protein sequence ID" value="CNI50801.1"/>
    <property type="molecule type" value="Genomic_DNA"/>
</dbReference>
<evidence type="ECO:0000259" key="1">
    <source>
        <dbReference type="Pfam" id="PF15645"/>
    </source>
</evidence>
<protein>
    <recommendedName>
        <fullName evidence="1">Tox-PLDMTX domain-containing protein</fullName>
    </recommendedName>
</protein>
<comment type="caution">
    <text evidence="2">The sequence shown here is derived from an EMBL/GenBank/DDBJ whole genome shotgun (WGS) entry which is preliminary data.</text>
</comment>
<dbReference type="Proteomes" id="UP000040841">
    <property type="component" value="Unassembled WGS sequence"/>
</dbReference>
<dbReference type="Pfam" id="PF15645">
    <property type="entry name" value="Tox-PLDMTX"/>
    <property type="match status" value="1"/>
</dbReference>
<dbReference type="RefSeq" id="WP_049679102.1">
    <property type="nucleotide sequence ID" value="NZ_CABMMJ010000011.1"/>
</dbReference>
<feature type="domain" description="Tox-PLDMTX" evidence="1">
    <location>
        <begin position="34"/>
        <end position="188"/>
    </location>
</feature>
<sequence length="198" mass="23258">MRKKTNQYTLVANDIETIKRKINNNNNIVAASKNPKDQCYSACTYIYQLFKKENVKLTFILLLYWEKKANDDVPMDHYVAVFDIDGYQFVVDPTIKQMVDKSKHVKNILNILNITKPNDKNIFYGEIEQWKKKMRHAIGSSKHTIRYREFETLRLAKITLDNHDHLSPEKFSGKSLKRNPLLSERSWFNSLTDKVTGV</sequence>
<proteinExistence type="predicted"/>
<dbReference type="Gene3D" id="3.10.670.10">
    <property type="entry name" value="Secreted effector protein ssei"/>
    <property type="match status" value="1"/>
</dbReference>
<reference evidence="2 3" key="1">
    <citation type="submission" date="2015-03" db="EMBL/GenBank/DDBJ databases">
        <authorList>
            <consortium name="Pathogen Informatics"/>
            <person name="Murphy D."/>
        </authorList>
    </citation>
    <scope>NUCLEOTIDE SEQUENCE [LARGE SCALE GENOMIC DNA]</scope>
    <source>
        <strain evidence="2 3">FE82747</strain>
    </source>
</reference>
<evidence type="ECO:0000313" key="3">
    <source>
        <dbReference type="Proteomes" id="UP000040841"/>
    </source>
</evidence>
<gene>
    <name evidence="2" type="ORF">ERS008502_03473</name>
</gene>
<dbReference type="InterPro" id="IPR028907">
    <property type="entry name" value="Tox-PLDMTX_dom"/>
</dbReference>
<dbReference type="AlphaFoldDB" id="A0AA36PN94"/>
<evidence type="ECO:0000313" key="2">
    <source>
        <dbReference type="EMBL" id="CNI50801.1"/>
    </source>
</evidence>
<name>A0AA36PN94_YERMO</name>